<feature type="domain" description="Tyr recombinase" evidence="3">
    <location>
        <begin position="185"/>
        <end position="372"/>
    </location>
</feature>
<gene>
    <name evidence="4" type="ORF">SBX37_17735</name>
    <name evidence="5" type="ORF">VIM7927_02269</name>
</gene>
<keyword evidence="7" id="KW-1185">Reference proteome</keyword>
<dbReference type="InterPro" id="IPR011010">
    <property type="entry name" value="DNA_brk_join_enz"/>
</dbReference>
<dbReference type="RefSeq" id="WP_087481034.1">
    <property type="nucleotide sequence ID" value="NZ_AP024884.1"/>
</dbReference>
<dbReference type="GO" id="GO:0015074">
    <property type="term" value="P:DNA integration"/>
    <property type="evidence" value="ECO:0007669"/>
    <property type="project" value="InterPro"/>
</dbReference>
<dbReference type="Proteomes" id="UP001283366">
    <property type="component" value="Unassembled WGS sequence"/>
</dbReference>
<dbReference type="Gene3D" id="3.30.160.60">
    <property type="entry name" value="Classic Zinc Finger"/>
    <property type="match status" value="1"/>
</dbReference>
<evidence type="ECO:0000256" key="1">
    <source>
        <dbReference type="ARBA" id="ARBA00023125"/>
    </source>
</evidence>
<reference evidence="4 7" key="2">
    <citation type="submission" date="2023-11" db="EMBL/GenBank/DDBJ databases">
        <title>Plant-associative lifestyle of Vibrio porteresiae and its evolutionary dynamics.</title>
        <authorList>
            <person name="Rameshkumar N."/>
            <person name="Kirti K."/>
        </authorList>
    </citation>
    <scope>NUCLEOTIDE SEQUENCE [LARGE SCALE GENOMIC DNA]</scope>
    <source>
        <strain evidence="4 7">MSSRF38</strain>
    </source>
</reference>
<dbReference type="Gene3D" id="1.10.150.130">
    <property type="match status" value="1"/>
</dbReference>
<accession>A0A1Y6IWX8</accession>
<evidence type="ECO:0000256" key="2">
    <source>
        <dbReference type="ARBA" id="ARBA00023172"/>
    </source>
</evidence>
<dbReference type="InterPro" id="IPR013762">
    <property type="entry name" value="Integrase-like_cat_sf"/>
</dbReference>
<keyword evidence="1" id="KW-0238">DNA-binding</keyword>
<dbReference type="GO" id="GO:0003677">
    <property type="term" value="F:DNA binding"/>
    <property type="evidence" value="ECO:0007669"/>
    <property type="project" value="UniProtKB-KW"/>
</dbReference>
<keyword evidence="2" id="KW-0233">DNA recombination</keyword>
<evidence type="ECO:0000313" key="7">
    <source>
        <dbReference type="Proteomes" id="UP001283366"/>
    </source>
</evidence>
<dbReference type="EMBL" id="JAWRCO010000002">
    <property type="protein sequence ID" value="MDW6004701.1"/>
    <property type="molecule type" value="Genomic_DNA"/>
</dbReference>
<organism evidence="5 6">
    <name type="scientific">Vibrio mangrovi</name>
    <dbReference type="NCBI Taxonomy" id="474394"/>
    <lineage>
        <taxon>Bacteria</taxon>
        <taxon>Pseudomonadati</taxon>
        <taxon>Pseudomonadota</taxon>
        <taxon>Gammaproteobacteria</taxon>
        <taxon>Vibrionales</taxon>
        <taxon>Vibrionaceae</taxon>
        <taxon>Vibrio</taxon>
    </lineage>
</organism>
<evidence type="ECO:0000313" key="5">
    <source>
        <dbReference type="EMBL" id="SMS00992.1"/>
    </source>
</evidence>
<dbReference type="AlphaFoldDB" id="A0A1Y6IWX8"/>
<dbReference type="Gene3D" id="1.10.443.10">
    <property type="entry name" value="Intergrase catalytic core"/>
    <property type="match status" value="1"/>
</dbReference>
<evidence type="ECO:0000259" key="3">
    <source>
        <dbReference type="Pfam" id="PF00589"/>
    </source>
</evidence>
<dbReference type="SUPFAM" id="SSF56349">
    <property type="entry name" value="DNA breaking-rejoining enzymes"/>
    <property type="match status" value="1"/>
</dbReference>
<dbReference type="EMBL" id="FXXI01000003">
    <property type="protein sequence ID" value="SMS00992.1"/>
    <property type="molecule type" value="Genomic_DNA"/>
</dbReference>
<evidence type="ECO:0000313" key="6">
    <source>
        <dbReference type="Proteomes" id="UP000196125"/>
    </source>
</evidence>
<proteinExistence type="predicted"/>
<reference evidence="5 6" key="1">
    <citation type="submission" date="2017-05" db="EMBL/GenBank/DDBJ databases">
        <authorList>
            <person name="Song R."/>
            <person name="Chenine A.L."/>
            <person name="Ruprecht R.M."/>
        </authorList>
    </citation>
    <scope>NUCLEOTIDE SEQUENCE [LARGE SCALE GENOMIC DNA]</scope>
    <source>
        <strain evidence="5 6">CECT 7927</strain>
    </source>
</reference>
<name>A0A1Y6IWX8_9VIBR</name>
<dbReference type="InterPro" id="IPR002104">
    <property type="entry name" value="Integrase_catalytic"/>
</dbReference>
<sequence length="389" mass="45167">MPRPRSQKYRDLPEGLYFKGVKGYVFHRVDDSWKSLGRDKSRAIALARRYNATYRIDPELVHPIHPHQISARNRKAVLPFSRFLNQVVKRYRDEETPTAGTLADFNNKIKKLSTVLGDCRGISIGLEEVNMVLDQFAAGKSNNVYNRWISFMEKVFAYAVDESVMIDNPASRKKRKPKEDKQRKRLTLDEYRAIRNLAPPWLQIAMDLSLETTHAVNEICRIRYQDYEVLDQPRREGEYMVYGFLRIHRQKVKDKQASRVMIPVTDSLRRIIEASRADDVSSPYVVHRCSERSANTMSDYCDHPTQVNKKYLSRQFSRYRDKAGVKQHLPACQRPTFHEIRGLSIHMYDQAGYDPQARAAHTDARSTAIYKAGHVQWIQVPAAEIALPQ</sequence>
<dbReference type="Pfam" id="PF00589">
    <property type="entry name" value="Phage_integrase"/>
    <property type="match status" value="1"/>
</dbReference>
<dbReference type="Proteomes" id="UP000196125">
    <property type="component" value="Unassembled WGS sequence"/>
</dbReference>
<dbReference type="OrthoDB" id="8781634at2"/>
<evidence type="ECO:0000313" key="4">
    <source>
        <dbReference type="EMBL" id="MDW6004701.1"/>
    </source>
</evidence>
<dbReference type="InterPro" id="IPR010998">
    <property type="entry name" value="Integrase_recombinase_N"/>
</dbReference>
<protein>
    <submittedName>
        <fullName evidence="5">Phage integrase family protein</fullName>
    </submittedName>
    <submittedName>
        <fullName evidence="4">Tyrosine-type recombinase/integrase</fullName>
    </submittedName>
</protein>
<dbReference type="GO" id="GO:0006310">
    <property type="term" value="P:DNA recombination"/>
    <property type="evidence" value="ECO:0007669"/>
    <property type="project" value="UniProtKB-KW"/>
</dbReference>